<name>A0A9Q1GBL0_SYNKA</name>
<comment type="caution">
    <text evidence="2">The sequence shown here is derived from an EMBL/GenBank/DDBJ whole genome shotgun (WGS) entry which is preliminary data.</text>
</comment>
<accession>A0A9Q1GBL0</accession>
<dbReference type="Proteomes" id="UP001152622">
    <property type="component" value="Chromosome 1"/>
</dbReference>
<evidence type="ECO:0000256" key="1">
    <source>
        <dbReference type="SAM" id="MobiDB-lite"/>
    </source>
</evidence>
<protein>
    <submittedName>
        <fullName evidence="2">Uncharacterized protein</fullName>
    </submittedName>
</protein>
<sequence>MLFLHSERPLLPLLVQLWSSTRISGRKEPHGGPLFRVCEVQRVVGSSTGGEKGLCAGAAIEGGAEWRLCTRDPAECRSLGQLPLKNTVREPERRRNRLGTDPFHSSARPSSPYTGRDNGAFHPLTHMPACVL</sequence>
<reference evidence="2" key="1">
    <citation type="journal article" date="2023" name="Science">
        <title>Genome structures resolve the early diversification of teleost fishes.</title>
        <authorList>
            <person name="Parey E."/>
            <person name="Louis A."/>
            <person name="Montfort J."/>
            <person name="Bouchez O."/>
            <person name="Roques C."/>
            <person name="Iampietro C."/>
            <person name="Lluch J."/>
            <person name="Castinel A."/>
            <person name="Donnadieu C."/>
            <person name="Desvignes T."/>
            <person name="Floi Bucao C."/>
            <person name="Jouanno E."/>
            <person name="Wen M."/>
            <person name="Mejri S."/>
            <person name="Dirks R."/>
            <person name="Jansen H."/>
            <person name="Henkel C."/>
            <person name="Chen W.J."/>
            <person name="Zahm M."/>
            <person name="Cabau C."/>
            <person name="Klopp C."/>
            <person name="Thompson A.W."/>
            <person name="Robinson-Rechavi M."/>
            <person name="Braasch I."/>
            <person name="Lecointre G."/>
            <person name="Bobe J."/>
            <person name="Postlethwait J.H."/>
            <person name="Berthelot C."/>
            <person name="Roest Crollius H."/>
            <person name="Guiguen Y."/>
        </authorList>
    </citation>
    <scope>NUCLEOTIDE SEQUENCE</scope>
    <source>
        <strain evidence="2">WJC10195</strain>
    </source>
</reference>
<proteinExistence type="predicted"/>
<gene>
    <name evidence="2" type="ORF">SKAU_G00013190</name>
</gene>
<organism evidence="2 3">
    <name type="scientific">Synaphobranchus kaupii</name>
    <name type="common">Kaup's arrowtooth eel</name>
    <dbReference type="NCBI Taxonomy" id="118154"/>
    <lineage>
        <taxon>Eukaryota</taxon>
        <taxon>Metazoa</taxon>
        <taxon>Chordata</taxon>
        <taxon>Craniata</taxon>
        <taxon>Vertebrata</taxon>
        <taxon>Euteleostomi</taxon>
        <taxon>Actinopterygii</taxon>
        <taxon>Neopterygii</taxon>
        <taxon>Teleostei</taxon>
        <taxon>Anguilliformes</taxon>
        <taxon>Synaphobranchidae</taxon>
        <taxon>Synaphobranchus</taxon>
    </lineage>
</organism>
<dbReference type="EMBL" id="JAINUF010000001">
    <property type="protein sequence ID" value="KAJ8380541.1"/>
    <property type="molecule type" value="Genomic_DNA"/>
</dbReference>
<evidence type="ECO:0000313" key="2">
    <source>
        <dbReference type="EMBL" id="KAJ8380541.1"/>
    </source>
</evidence>
<feature type="region of interest" description="Disordered" evidence="1">
    <location>
        <begin position="85"/>
        <end position="120"/>
    </location>
</feature>
<dbReference type="AlphaFoldDB" id="A0A9Q1GBL0"/>
<keyword evidence="3" id="KW-1185">Reference proteome</keyword>
<evidence type="ECO:0000313" key="3">
    <source>
        <dbReference type="Proteomes" id="UP001152622"/>
    </source>
</evidence>